<keyword evidence="7 10" id="KW-0472">Membrane</keyword>
<dbReference type="Pfam" id="PF07715">
    <property type="entry name" value="Plug"/>
    <property type="match status" value="1"/>
</dbReference>
<dbReference type="EMBL" id="PUGF01000002">
    <property type="protein sequence ID" value="PRC94510.1"/>
    <property type="molecule type" value="Genomic_DNA"/>
</dbReference>
<keyword evidence="6 11" id="KW-0798">TonB box</keyword>
<evidence type="ECO:0000256" key="3">
    <source>
        <dbReference type="ARBA" id="ARBA00022448"/>
    </source>
</evidence>
<comment type="similarity">
    <text evidence="2 10 11">Belongs to the TonB-dependent receptor family.</text>
</comment>
<evidence type="ECO:0000256" key="2">
    <source>
        <dbReference type="ARBA" id="ARBA00009810"/>
    </source>
</evidence>
<accession>A0A2S9H3G8</accession>
<evidence type="ECO:0000256" key="9">
    <source>
        <dbReference type="ARBA" id="ARBA00023237"/>
    </source>
</evidence>
<dbReference type="RefSeq" id="WP_105530238.1">
    <property type="nucleotide sequence ID" value="NZ_PUGF01000002.1"/>
</dbReference>
<feature type="signal peptide" evidence="12">
    <location>
        <begin position="1"/>
        <end position="29"/>
    </location>
</feature>
<keyword evidence="5 10" id="KW-0812">Transmembrane</keyword>
<dbReference type="InterPro" id="IPR000531">
    <property type="entry name" value="Beta-barrel_TonB"/>
</dbReference>
<dbReference type="Proteomes" id="UP000237839">
    <property type="component" value="Unassembled WGS sequence"/>
</dbReference>
<feature type="chain" id="PRO_5015717733" evidence="12">
    <location>
        <begin position="30"/>
        <end position="975"/>
    </location>
</feature>
<keyword evidence="4 10" id="KW-1134">Transmembrane beta strand</keyword>
<dbReference type="SUPFAM" id="SSF56935">
    <property type="entry name" value="Porins"/>
    <property type="match status" value="1"/>
</dbReference>
<comment type="subcellular location">
    <subcellularLocation>
        <location evidence="1 10">Cell outer membrane</location>
        <topology evidence="1 10">Multi-pass membrane protein</topology>
    </subcellularLocation>
</comment>
<dbReference type="InterPro" id="IPR036942">
    <property type="entry name" value="Beta-barrel_TonB_sf"/>
</dbReference>
<evidence type="ECO:0000256" key="4">
    <source>
        <dbReference type="ARBA" id="ARBA00022452"/>
    </source>
</evidence>
<dbReference type="PROSITE" id="PS52016">
    <property type="entry name" value="TONB_DEPENDENT_REC_3"/>
    <property type="match status" value="1"/>
</dbReference>
<feature type="domain" description="TonB-dependent receptor-like beta-barrel" evidence="13">
    <location>
        <begin position="360"/>
        <end position="936"/>
    </location>
</feature>
<keyword evidence="16" id="KW-1185">Reference proteome</keyword>
<dbReference type="InterPro" id="IPR037066">
    <property type="entry name" value="Plug_dom_sf"/>
</dbReference>
<evidence type="ECO:0000313" key="16">
    <source>
        <dbReference type="Proteomes" id="UP000237839"/>
    </source>
</evidence>
<evidence type="ECO:0000256" key="12">
    <source>
        <dbReference type="SAM" id="SignalP"/>
    </source>
</evidence>
<evidence type="ECO:0000256" key="5">
    <source>
        <dbReference type="ARBA" id="ARBA00022692"/>
    </source>
</evidence>
<dbReference type="OrthoDB" id="8530571at2"/>
<keyword evidence="12" id="KW-0732">Signal</keyword>
<keyword evidence="3 10" id="KW-0813">Transport</keyword>
<evidence type="ECO:0000256" key="8">
    <source>
        <dbReference type="ARBA" id="ARBA00023170"/>
    </source>
</evidence>
<organism evidence="15 16">
    <name type="scientific">Solimicrobium silvestre</name>
    <dbReference type="NCBI Taxonomy" id="2099400"/>
    <lineage>
        <taxon>Bacteria</taxon>
        <taxon>Pseudomonadati</taxon>
        <taxon>Pseudomonadota</taxon>
        <taxon>Betaproteobacteria</taxon>
        <taxon>Burkholderiales</taxon>
        <taxon>Oxalobacteraceae</taxon>
        <taxon>Solimicrobium</taxon>
    </lineage>
</organism>
<evidence type="ECO:0000259" key="13">
    <source>
        <dbReference type="Pfam" id="PF00593"/>
    </source>
</evidence>
<evidence type="ECO:0000256" key="6">
    <source>
        <dbReference type="ARBA" id="ARBA00023077"/>
    </source>
</evidence>
<evidence type="ECO:0000256" key="1">
    <source>
        <dbReference type="ARBA" id="ARBA00004571"/>
    </source>
</evidence>
<evidence type="ECO:0000256" key="10">
    <source>
        <dbReference type="PROSITE-ProRule" id="PRU01360"/>
    </source>
</evidence>
<dbReference type="InterPro" id="IPR012910">
    <property type="entry name" value="Plug_dom"/>
</dbReference>
<sequence length="975" mass="103964">MNCEFKVIVTAVRVALTLLASTTLMTAHAQQVANTDTDADTNVKKVIITGSNIKTVDSETASPVQIIKREDITRQGVTNVSDLIANLSSSTNPNNPNSGLTDIAGNNTFAPGSSSASLRNLGEQSTLVLVNGRRIATYGFANFTDVFSNVDTIPIDAIDRVEVLKSGASAIYGSDAVAGVINIITRTNYQGVDVSADRTSSLQSHTFNTNKASITAGFGDLNEDGFNVMVNADFFKRDSVNWNGLINYTNQSLTASSADFGQFSGYSNPGNILDGANTQPRPGCAPNLITNGLCTWDRYSGTQVVPESDRQNYYASGTFNLGGGTQAFAEALLSKSKTYYSSRNDTFGSSPTPIIWANPTTGQPLTFNYLGLPATSPINPTGDAGAGLLYRFTDVPNINNIDGTQFRVLGGLRGSVGSYEWETAAGITQSKVTSAQQGGAFSSSGFISEIGDYNNFNPNVINPNVGAYTANDPNFFNQPNGYHLGGGNSPAVLNTLFPVFSNTGKTQAEFVDAKINGPLYTLPAGPVYFNLGGELRHESMNLGVSQNLQDGDIVGYGISTASASRNIESLYSELNVPVIKDMELSPALRLDKYPEISTHFSPKIGWRFKVADSLLLRATYEQGFRAPNLVESATSLKTAFAPGIADPLRCAQASALANDLGNAGNSAVISAKQQQVIQNECSNSIPEAVLNNPNLKPETSKSFSFGLVFEPVKGYSTSLDYWHIDRSNTIGLPSAQQVITNAASGVATPGSNVNRAPFNPNGDQTFSANDGLLGGQNDFTKYGVTAGPILNMSQSLENISEQSTSGVDIALKATQSIGTWGKLSGVLDGTYTISYYDTSISTASENLVGQYGFPHMVANFTAIWDFQSFSNSLRYNYTGGYDSQQGQSDTTWSIAGCASSGFSATQCRVASNRTTDYALSYTGIKNLALGLNIINIFQQKAAPDFRAFGQDGLFPPNTQDAMGRMLRLSLNYKFK</sequence>
<dbReference type="AlphaFoldDB" id="A0A2S9H3G8"/>
<dbReference type="Gene3D" id="2.40.170.20">
    <property type="entry name" value="TonB-dependent receptor, beta-barrel domain"/>
    <property type="match status" value="1"/>
</dbReference>
<reference evidence="15 16" key="1">
    <citation type="submission" date="2018-02" db="EMBL/GenBank/DDBJ databases">
        <title>Solimicrobium silvestre gen. nov., sp. nov., isolated from alpine forest soil.</title>
        <authorList>
            <person name="Margesin R."/>
            <person name="Albuquerque L."/>
            <person name="Zhang D.-C."/>
            <person name="Froufe H.J.C."/>
            <person name="Severino R."/>
            <person name="Roxo I."/>
            <person name="Egas C."/>
            <person name="Da Costa M.S."/>
        </authorList>
    </citation>
    <scope>NUCLEOTIDE SEQUENCE [LARGE SCALE GENOMIC DNA]</scope>
    <source>
        <strain evidence="15 16">S20-91</strain>
    </source>
</reference>
<feature type="domain" description="TonB-dependent receptor plug" evidence="14">
    <location>
        <begin position="58"/>
        <end position="180"/>
    </location>
</feature>
<comment type="caution">
    <text evidence="15">The sequence shown here is derived from an EMBL/GenBank/DDBJ whole genome shotgun (WGS) entry which is preliminary data.</text>
</comment>
<protein>
    <submittedName>
        <fullName evidence="15">TonB dependent receptor</fullName>
    </submittedName>
</protein>
<keyword evidence="9 10" id="KW-0998">Cell outer membrane</keyword>
<evidence type="ECO:0000313" key="15">
    <source>
        <dbReference type="EMBL" id="PRC94510.1"/>
    </source>
</evidence>
<dbReference type="PANTHER" id="PTHR47234">
    <property type="match status" value="1"/>
</dbReference>
<dbReference type="PANTHER" id="PTHR47234:SF2">
    <property type="entry name" value="TONB-DEPENDENT RECEPTOR"/>
    <property type="match status" value="1"/>
</dbReference>
<keyword evidence="8 15" id="KW-0675">Receptor</keyword>
<dbReference type="InterPro" id="IPR039426">
    <property type="entry name" value="TonB-dep_rcpt-like"/>
</dbReference>
<dbReference type="GO" id="GO:0009279">
    <property type="term" value="C:cell outer membrane"/>
    <property type="evidence" value="ECO:0007669"/>
    <property type="project" value="UniProtKB-SubCell"/>
</dbReference>
<dbReference type="Gene3D" id="2.170.130.10">
    <property type="entry name" value="TonB-dependent receptor, plug domain"/>
    <property type="match status" value="1"/>
</dbReference>
<proteinExistence type="inferred from homology"/>
<gene>
    <name evidence="15" type="ORF">S2091_0513</name>
</gene>
<evidence type="ECO:0000256" key="11">
    <source>
        <dbReference type="RuleBase" id="RU003357"/>
    </source>
</evidence>
<evidence type="ECO:0000259" key="14">
    <source>
        <dbReference type="Pfam" id="PF07715"/>
    </source>
</evidence>
<evidence type="ECO:0000256" key="7">
    <source>
        <dbReference type="ARBA" id="ARBA00023136"/>
    </source>
</evidence>
<name>A0A2S9H3G8_9BURK</name>
<dbReference type="Pfam" id="PF00593">
    <property type="entry name" value="TonB_dep_Rec_b-barrel"/>
    <property type="match status" value="1"/>
</dbReference>